<evidence type="ECO:0000313" key="2">
    <source>
        <dbReference type="EMBL" id="MFD1745200.1"/>
    </source>
</evidence>
<comment type="caution">
    <text evidence="2">The sequence shown here is derived from an EMBL/GenBank/DDBJ whole genome shotgun (WGS) entry which is preliminary data.</text>
</comment>
<gene>
    <name evidence="2" type="ORF">ACFSE1_06985</name>
</gene>
<sequence length="96" mass="10563">MARAVYEEKFGPSLQRCQKGSLLITKIAAGAVDEDNRGQVGFWSGRNMQSVQLVAANIRQSADIGKRALNRGRLPCGKAEQTSEKGEEKDNRDQNI</sequence>
<reference evidence="3" key="1">
    <citation type="journal article" date="2019" name="Int. J. Syst. Evol. Microbiol.">
        <title>The Global Catalogue of Microorganisms (GCM) 10K type strain sequencing project: providing services to taxonomists for standard genome sequencing and annotation.</title>
        <authorList>
            <consortium name="The Broad Institute Genomics Platform"/>
            <consortium name="The Broad Institute Genome Sequencing Center for Infectious Disease"/>
            <person name="Wu L."/>
            <person name="Ma J."/>
        </authorList>
    </citation>
    <scope>NUCLEOTIDE SEQUENCE [LARGE SCALE GENOMIC DNA]</scope>
    <source>
        <strain evidence="3">CG52</strain>
    </source>
</reference>
<dbReference type="RefSeq" id="WP_377398414.1">
    <property type="nucleotide sequence ID" value="NZ_JBHUEQ010000012.1"/>
</dbReference>
<evidence type="ECO:0000256" key="1">
    <source>
        <dbReference type="SAM" id="MobiDB-lite"/>
    </source>
</evidence>
<proteinExistence type="predicted"/>
<protein>
    <submittedName>
        <fullName evidence="2">Uncharacterized protein</fullName>
    </submittedName>
</protein>
<evidence type="ECO:0000313" key="3">
    <source>
        <dbReference type="Proteomes" id="UP001597322"/>
    </source>
</evidence>
<organism evidence="2 3">
    <name type="scientific">Rhizobium helianthi</name>
    <dbReference type="NCBI Taxonomy" id="1132695"/>
    <lineage>
        <taxon>Bacteria</taxon>
        <taxon>Pseudomonadati</taxon>
        <taxon>Pseudomonadota</taxon>
        <taxon>Alphaproteobacteria</taxon>
        <taxon>Hyphomicrobiales</taxon>
        <taxon>Rhizobiaceae</taxon>
        <taxon>Rhizobium/Agrobacterium group</taxon>
        <taxon>Rhizobium</taxon>
    </lineage>
</organism>
<dbReference type="EMBL" id="JBHUEQ010000012">
    <property type="protein sequence ID" value="MFD1745200.1"/>
    <property type="molecule type" value="Genomic_DNA"/>
</dbReference>
<name>A0ABW4M3V9_9HYPH</name>
<keyword evidence="3" id="KW-1185">Reference proteome</keyword>
<feature type="compositionally biased region" description="Basic and acidic residues" evidence="1">
    <location>
        <begin position="81"/>
        <end position="96"/>
    </location>
</feature>
<dbReference type="Proteomes" id="UP001597322">
    <property type="component" value="Unassembled WGS sequence"/>
</dbReference>
<feature type="region of interest" description="Disordered" evidence="1">
    <location>
        <begin position="72"/>
        <end position="96"/>
    </location>
</feature>
<accession>A0ABW4M3V9</accession>